<dbReference type="AlphaFoldDB" id="A0A0C3BQ71"/>
<organism evidence="2 3">
    <name type="scientific">Serendipita vermifera MAFF 305830</name>
    <dbReference type="NCBI Taxonomy" id="933852"/>
    <lineage>
        <taxon>Eukaryota</taxon>
        <taxon>Fungi</taxon>
        <taxon>Dikarya</taxon>
        <taxon>Basidiomycota</taxon>
        <taxon>Agaricomycotina</taxon>
        <taxon>Agaricomycetes</taxon>
        <taxon>Sebacinales</taxon>
        <taxon>Serendipitaceae</taxon>
        <taxon>Serendipita</taxon>
    </lineage>
</organism>
<sequence>MALWWISFVRPLPVVATSSVEFIIQISDDLRTKLYPDAVDIYYIWSSREQSTNPVKLTTWRPEYAHKLLRVNSPPAAGQAITWKLGLTTVSPGTSPSRDMMNISLIQRSVNNDILPVYSAPVSISPSLAPAQNSKRGKTQSVKIQKQDEIQRVYVPPALARPSDESSVEEPSSPLNLITIVEKTSFDLDKRAWDSGVVLTSTFARWISNHSLQTRSETNGHLLAHSTIQISELQSTLDIIVKPGSRILELGAGCGIVSIILATMLESLFVADSFSLPKPTQIHITDLPSAIPLITRNIDSNRHPRSQNSETSEEIHVSSVETTAYALDWEDEELPLIVTSNPPDIIMMSDVTYNTASFPALIKTLKNLLRISPAARVIIAYKERHPDERAAWRMFDHDARLSLCKVEEIPGAAGAPVEIWLGSQRACGS</sequence>
<gene>
    <name evidence="2" type="ORF">M408DRAFT_60319</name>
</gene>
<dbReference type="OrthoDB" id="413520at2759"/>
<dbReference type="GO" id="GO:0008757">
    <property type="term" value="F:S-adenosylmethionine-dependent methyltransferase activity"/>
    <property type="evidence" value="ECO:0007669"/>
    <property type="project" value="UniProtKB-ARBA"/>
</dbReference>
<dbReference type="InterPro" id="IPR029063">
    <property type="entry name" value="SAM-dependent_MTases_sf"/>
</dbReference>
<evidence type="ECO:0000313" key="2">
    <source>
        <dbReference type="EMBL" id="KIM34249.1"/>
    </source>
</evidence>
<keyword evidence="1" id="KW-0732">Signal</keyword>
<dbReference type="Gene3D" id="3.40.50.150">
    <property type="entry name" value="Vaccinia Virus protein VP39"/>
    <property type="match status" value="1"/>
</dbReference>
<evidence type="ECO:0000256" key="1">
    <source>
        <dbReference type="SAM" id="SignalP"/>
    </source>
</evidence>
<evidence type="ECO:0000313" key="3">
    <source>
        <dbReference type="Proteomes" id="UP000054097"/>
    </source>
</evidence>
<dbReference type="HOGENOM" id="CLU_052836_0_0_1"/>
<proteinExistence type="predicted"/>
<dbReference type="SUPFAM" id="SSF53335">
    <property type="entry name" value="S-adenosyl-L-methionine-dependent methyltransferases"/>
    <property type="match status" value="1"/>
</dbReference>
<dbReference type="STRING" id="933852.A0A0C3BQ71"/>
<feature type="signal peptide" evidence="1">
    <location>
        <begin position="1"/>
        <end position="16"/>
    </location>
</feature>
<reference evidence="3" key="2">
    <citation type="submission" date="2015-01" db="EMBL/GenBank/DDBJ databases">
        <title>Evolutionary Origins and Diversification of the Mycorrhizal Mutualists.</title>
        <authorList>
            <consortium name="DOE Joint Genome Institute"/>
            <consortium name="Mycorrhizal Genomics Consortium"/>
            <person name="Kohler A."/>
            <person name="Kuo A."/>
            <person name="Nagy L.G."/>
            <person name="Floudas D."/>
            <person name="Copeland A."/>
            <person name="Barry K.W."/>
            <person name="Cichocki N."/>
            <person name="Veneault-Fourrey C."/>
            <person name="LaButti K."/>
            <person name="Lindquist E.A."/>
            <person name="Lipzen A."/>
            <person name="Lundell T."/>
            <person name="Morin E."/>
            <person name="Murat C."/>
            <person name="Riley R."/>
            <person name="Ohm R."/>
            <person name="Sun H."/>
            <person name="Tunlid A."/>
            <person name="Henrissat B."/>
            <person name="Grigoriev I.V."/>
            <person name="Hibbett D.S."/>
            <person name="Martin F."/>
        </authorList>
    </citation>
    <scope>NUCLEOTIDE SEQUENCE [LARGE SCALE GENOMIC DNA]</scope>
    <source>
        <strain evidence="3">MAFF 305830</strain>
    </source>
</reference>
<protein>
    <recommendedName>
        <fullName evidence="4">Methyltransferase-domain-containing protein</fullName>
    </recommendedName>
</protein>
<dbReference type="EMBL" id="KN824277">
    <property type="protein sequence ID" value="KIM34249.1"/>
    <property type="molecule type" value="Genomic_DNA"/>
</dbReference>
<feature type="chain" id="PRO_5002175769" description="Methyltransferase-domain-containing protein" evidence="1">
    <location>
        <begin position="17"/>
        <end position="429"/>
    </location>
</feature>
<dbReference type="InterPro" id="IPR019410">
    <property type="entry name" value="Methyltransf_16"/>
</dbReference>
<evidence type="ECO:0008006" key="4">
    <source>
        <dbReference type="Google" id="ProtNLM"/>
    </source>
</evidence>
<keyword evidence="3" id="KW-1185">Reference proteome</keyword>
<dbReference type="Proteomes" id="UP000054097">
    <property type="component" value="Unassembled WGS sequence"/>
</dbReference>
<dbReference type="PANTHER" id="PTHR14614">
    <property type="entry name" value="HEPATOCELLULAR CARCINOMA-ASSOCIATED ANTIGEN"/>
    <property type="match status" value="1"/>
</dbReference>
<name>A0A0C3BQ71_SERVB</name>
<dbReference type="Pfam" id="PF10294">
    <property type="entry name" value="Methyltransf_16"/>
    <property type="match status" value="1"/>
</dbReference>
<reference evidence="2 3" key="1">
    <citation type="submission" date="2014-04" db="EMBL/GenBank/DDBJ databases">
        <authorList>
            <consortium name="DOE Joint Genome Institute"/>
            <person name="Kuo A."/>
            <person name="Zuccaro A."/>
            <person name="Kohler A."/>
            <person name="Nagy L.G."/>
            <person name="Floudas D."/>
            <person name="Copeland A."/>
            <person name="Barry K.W."/>
            <person name="Cichocki N."/>
            <person name="Veneault-Fourrey C."/>
            <person name="LaButti K."/>
            <person name="Lindquist E.A."/>
            <person name="Lipzen A."/>
            <person name="Lundell T."/>
            <person name="Morin E."/>
            <person name="Murat C."/>
            <person name="Sun H."/>
            <person name="Tunlid A."/>
            <person name="Henrissat B."/>
            <person name="Grigoriev I.V."/>
            <person name="Hibbett D.S."/>
            <person name="Martin F."/>
            <person name="Nordberg H.P."/>
            <person name="Cantor M.N."/>
            <person name="Hua S.X."/>
        </authorList>
    </citation>
    <scope>NUCLEOTIDE SEQUENCE [LARGE SCALE GENOMIC DNA]</scope>
    <source>
        <strain evidence="2 3">MAFF 305830</strain>
    </source>
</reference>
<accession>A0A0C3BQ71</accession>